<accession>A0A518EU83</accession>
<gene>
    <name evidence="1" type="ORF">Poly30_31830</name>
</gene>
<dbReference type="EMBL" id="CP036434">
    <property type="protein sequence ID" value="QDV07655.1"/>
    <property type="molecule type" value="Genomic_DNA"/>
</dbReference>
<dbReference type="AlphaFoldDB" id="A0A518EU83"/>
<reference evidence="1 2" key="1">
    <citation type="submission" date="2019-02" db="EMBL/GenBank/DDBJ databases">
        <title>Deep-cultivation of Planctomycetes and their phenomic and genomic characterization uncovers novel biology.</title>
        <authorList>
            <person name="Wiegand S."/>
            <person name="Jogler M."/>
            <person name="Boedeker C."/>
            <person name="Pinto D."/>
            <person name="Vollmers J."/>
            <person name="Rivas-Marin E."/>
            <person name="Kohn T."/>
            <person name="Peeters S.H."/>
            <person name="Heuer A."/>
            <person name="Rast P."/>
            <person name="Oberbeckmann S."/>
            <person name="Bunk B."/>
            <person name="Jeske O."/>
            <person name="Meyerdierks A."/>
            <person name="Storesund J.E."/>
            <person name="Kallscheuer N."/>
            <person name="Luecker S."/>
            <person name="Lage O.M."/>
            <person name="Pohl T."/>
            <person name="Merkel B.J."/>
            <person name="Hornburger P."/>
            <person name="Mueller R.-W."/>
            <person name="Bruemmer F."/>
            <person name="Labrenz M."/>
            <person name="Spormann A.M."/>
            <person name="Op den Camp H."/>
            <person name="Overmann J."/>
            <person name="Amann R."/>
            <person name="Jetten M.S.M."/>
            <person name="Mascher T."/>
            <person name="Medema M.H."/>
            <person name="Devos D.P."/>
            <person name="Kaster A.-K."/>
            <person name="Ovreas L."/>
            <person name="Rohde M."/>
            <person name="Galperin M.Y."/>
            <person name="Jogler C."/>
        </authorList>
    </citation>
    <scope>NUCLEOTIDE SEQUENCE [LARGE SCALE GENOMIC DNA]</scope>
    <source>
        <strain evidence="1 2">Poly30</strain>
    </source>
</reference>
<name>A0A518EU83_9BACT</name>
<proteinExistence type="predicted"/>
<keyword evidence="2" id="KW-1185">Reference proteome</keyword>
<evidence type="ECO:0000313" key="1">
    <source>
        <dbReference type="EMBL" id="QDV07655.1"/>
    </source>
</evidence>
<dbReference type="Proteomes" id="UP000320390">
    <property type="component" value="Chromosome"/>
</dbReference>
<organism evidence="1 2">
    <name type="scientific">Saltatorellus ferox</name>
    <dbReference type="NCBI Taxonomy" id="2528018"/>
    <lineage>
        <taxon>Bacteria</taxon>
        <taxon>Pseudomonadati</taxon>
        <taxon>Planctomycetota</taxon>
        <taxon>Planctomycetia</taxon>
        <taxon>Planctomycetia incertae sedis</taxon>
        <taxon>Saltatorellus</taxon>
    </lineage>
</organism>
<evidence type="ECO:0000313" key="2">
    <source>
        <dbReference type="Proteomes" id="UP000320390"/>
    </source>
</evidence>
<sequence length="50" mass="5537">MFFCEADRAAPARSQNYLPVEESERYNLWDASRGLLLDGAVPQVPPGSDP</sequence>
<protein>
    <submittedName>
        <fullName evidence="1">Uncharacterized protein</fullName>
    </submittedName>
</protein>